<accession>A0A4P9Z9X9</accession>
<gene>
    <name evidence="1" type="ORF">METBISCDRAFT_24157</name>
</gene>
<organism evidence="1 2">
    <name type="scientific">Metschnikowia bicuspidata</name>
    <dbReference type="NCBI Taxonomy" id="27322"/>
    <lineage>
        <taxon>Eukaryota</taxon>
        <taxon>Fungi</taxon>
        <taxon>Dikarya</taxon>
        <taxon>Ascomycota</taxon>
        <taxon>Saccharomycotina</taxon>
        <taxon>Pichiomycetes</taxon>
        <taxon>Metschnikowiaceae</taxon>
        <taxon>Metschnikowia</taxon>
    </lineage>
</organism>
<reference evidence="2" key="1">
    <citation type="journal article" date="2018" name="Nat. Microbiol.">
        <title>Leveraging single-cell genomics to expand the fungal tree of life.</title>
        <authorList>
            <person name="Ahrendt S.R."/>
            <person name="Quandt C.A."/>
            <person name="Ciobanu D."/>
            <person name="Clum A."/>
            <person name="Salamov A."/>
            <person name="Andreopoulos B."/>
            <person name="Cheng J.F."/>
            <person name="Woyke T."/>
            <person name="Pelin A."/>
            <person name="Henrissat B."/>
            <person name="Reynolds N.K."/>
            <person name="Benny G.L."/>
            <person name="Smith M.E."/>
            <person name="James T.Y."/>
            <person name="Grigoriev I.V."/>
        </authorList>
    </citation>
    <scope>NUCLEOTIDE SEQUENCE [LARGE SCALE GENOMIC DNA]</scope>
    <source>
        <strain evidence="2">Baker2002</strain>
    </source>
</reference>
<evidence type="ECO:0000313" key="1">
    <source>
        <dbReference type="EMBL" id="RKP29546.1"/>
    </source>
</evidence>
<dbReference type="Proteomes" id="UP000268321">
    <property type="component" value="Unassembled WGS sequence"/>
</dbReference>
<keyword evidence="2" id="KW-1185">Reference proteome</keyword>
<sequence>MELEHISLAEDKLCFDRSYPRWVDYFNLIGVSQNMSTSPYCRETRYFEVLNNLKILNHNRSFKLKDYPFDQLSVPPYRPIKWYDDDGTCDVILRCLLFHKAEDVDKYEQRIVQKVKEGHGCLPDSPESEEFVELFREPYMTLAQEVNLPKRETELKWKSAIPWKEIPLLLQGYTSLGFLVLPNEDTVGGRGEVRQNFDLLRDWGYDQFLFKGVYLVASSYNENPPTNDPLYAQYMRLISSTRHLCHDKHIIGKIESQDREFITTIFSPESFLWTLWMVKNNLYTEERVLREQKTQAICRWKPPVEEFSCSTEKYKSQVERPVHSAVSLSDLIDMGKPESILSNELDDREDEHKESISGFSSACTVASVRELRRLLGQFEKRRQQWELEAEWLSPSPVKVNSHRLALNGNEIRWYESCQQDIHQPVSHLNGSSHSQSLY</sequence>
<dbReference type="AlphaFoldDB" id="A0A4P9Z9X9"/>
<evidence type="ECO:0000313" key="2">
    <source>
        <dbReference type="Proteomes" id="UP000268321"/>
    </source>
</evidence>
<proteinExistence type="predicted"/>
<name>A0A4P9Z9X9_9ASCO</name>
<protein>
    <submittedName>
        <fullName evidence="1">Uncharacterized protein</fullName>
    </submittedName>
</protein>
<dbReference type="EMBL" id="ML004483">
    <property type="protein sequence ID" value="RKP29546.1"/>
    <property type="molecule type" value="Genomic_DNA"/>
</dbReference>